<dbReference type="InterPro" id="IPR004331">
    <property type="entry name" value="SPX_dom"/>
</dbReference>
<dbReference type="PROSITE" id="PS51382">
    <property type="entry name" value="SPX"/>
    <property type="match status" value="1"/>
</dbReference>
<evidence type="ECO:0000313" key="11">
    <source>
        <dbReference type="Proteomes" id="UP000274922"/>
    </source>
</evidence>
<dbReference type="GO" id="GO:0005886">
    <property type="term" value="C:plasma membrane"/>
    <property type="evidence" value="ECO:0007669"/>
    <property type="project" value="TreeGrafter"/>
</dbReference>
<reference evidence="11" key="1">
    <citation type="journal article" date="2018" name="Nat. Microbiol.">
        <title>Leveraging single-cell genomics to expand the fungal tree of life.</title>
        <authorList>
            <person name="Ahrendt S.R."/>
            <person name="Quandt C.A."/>
            <person name="Ciobanu D."/>
            <person name="Clum A."/>
            <person name="Salamov A."/>
            <person name="Andreopoulos B."/>
            <person name="Cheng J.F."/>
            <person name="Woyke T."/>
            <person name="Pelin A."/>
            <person name="Henrissat B."/>
            <person name="Reynolds N.K."/>
            <person name="Benny G.L."/>
            <person name="Smith M.E."/>
            <person name="James T.Y."/>
            <person name="Grigoriev I.V."/>
        </authorList>
    </citation>
    <scope>NUCLEOTIDE SEQUENCE [LARGE SCALE GENOMIC DNA]</scope>
    <source>
        <strain evidence="11">ATCC 52028</strain>
    </source>
</reference>
<accession>A0A4P9X408</accession>
<keyword evidence="5 8" id="KW-0472">Membrane</keyword>
<dbReference type="GO" id="GO:0006797">
    <property type="term" value="P:polyphosphate metabolic process"/>
    <property type="evidence" value="ECO:0007669"/>
    <property type="project" value="TreeGrafter"/>
</dbReference>
<keyword evidence="4 8" id="KW-1133">Transmembrane helix</keyword>
<dbReference type="Proteomes" id="UP000274922">
    <property type="component" value="Unassembled WGS sequence"/>
</dbReference>
<dbReference type="InterPro" id="IPR004680">
    <property type="entry name" value="Cit_transptr-like_dom"/>
</dbReference>
<feature type="transmembrane region" description="Helical" evidence="8">
    <location>
        <begin position="433"/>
        <end position="455"/>
    </location>
</feature>
<feature type="transmembrane region" description="Helical" evidence="8">
    <location>
        <begin position="743"/>
        <end position="766"/>
    </location>
</feature>
<proteinExistence type="predicted"/>
<dbReference type="OrthoDB" id="10260443at2759"/>
<evidence type="ECO:0000256" key="1">
    <source>
        <dbReference type="ARBA" id="ARBA00004141"/>
    </source>
</evidence>
<evidence type="ECO:0000256" key="6">
    <source>
        <dbReference type="SAM" id="Coils"/>
    </source>
</evidence>
<feature type="coiled-coil region" evidence="6">
    <location>
        <begin position="147"/>
        <end position="181"/>
    </location>
</feature>
<evidence type="ECO:0000256" key="4">
    <source>
        <dbReference type="ARBA" id="ARBA00022989"/>
    </source>
</evidence>
<dbReference type="Pfam" id="PF03600">
    <property type="entry name" value="CitMHS"/>
    <property type="match status" value="1"/>
</dbReference>
<feature type="region of interest" description="Disordered" evidence="7">
    <location>
        <begin position="74"/>
        <end position="104"/>
    </location>
</feature>
<feature type="transmembrane region" description="Helical" evidence="8">
    <location>
        <begin position="515"/>
        <end position="534"/>
    </location>
</feature>
<protein>
    <recommendedName>
        <fullName evidence="9">SPX domain-containing protein</fullName>
    </recommendedName>
</protein>
<name>A0A4P9X408_9FUNG</name>
<evidence type="ECO:0000256" key="5">
    <source>
        <dbReference type="ARBA" id="ARBA00023136"/>
    </source>
</evidence>
<keyword evidence="11" id="KW-1185">Reference proteome</keyword>
<feature type="transmembrane region" description="Helical" evidence="8">
    <location>
        <begin position="381"/>
        <end position="412"/>
    </location>
</feature>
<feature type="transmembrane region" description="Helical" evidence="8">
    <location>
        <begin position="554"/>
        <end position="577"/>
    </location>
</feature>
<feature type="transmembrane region" description="Helical" evidence="8">
    <location>
        <begin position="606"/>
        <end position="626"/>
    </location>
</feature>
<sequence>MKFSHSIQLNAAPDWQDHYLAYAQLKKLVYVIEKAKLGLAPLPPTFTVGNTVVFPASAEDADTPGSAAHAFTASAHVGGGTGGNGGGHRRQLTSGSTGGAPEPRALEASWTESNFESTNALMHPPISDEEACYFFTAALMGNLEVVAQFYENKSAELLDQLEALKQRIGEAEAQAKAALTSIPIAGSTRAPDAPDNVWNTASMRAARVLFSKQCTSLFIYLSELKDYIDLNKTGVVKILKKFDKVTGCQIRNAFFDTVVSKQTPFPHEYKHQLEAAITELVGLASHITDHDPDVTRNLLAHQLRDTVVWDRNTVWREMVQKERSAGNEVDVVSLGSLTVPLPSRAGWSRVFFTLLAITLFSVFAGRDWLGGREQSNCMALLIFVIILWTTEVFPLFVTGMLVPFLVVTLGVLREKQDDGAFRRLGSAEAAKAVTGYMFSPTIFLLLGSFSLASALSKHNIAKGITSIGKLVLLSAIFMTTIASMFISNVAAPVVVFGVVTPILRNLPSHSPYAKALVIGVALAANVGGMASPIASPQNIIAMSILNPTPSWSQWFLIAVPLFVVFDLLLWVLLLLVFKPQNVPMPPELLGTGKSYFREHPLDFQQCFIIFISLLTIALWCVSRLLTPWIGDMGMIAVLPLVAFFGTGILNKNDFNNFLWTVIMLAMAGIALGHAVESSGLLIAFSTHVGDLLHRMGHGLYWPMLLCAVITTVVTTFVSHSVGAVILLPVVAQVGLTLADPQPNALVMATALMCSAGMALPVSSFPNMNAIALEDPTGTPWVTVQDFVRVGCYASVIAVGALMSVGYLFIGVARLD</sequence>
<dbReference type="GO" id="GO:0005315">
    <property type="term" value="F:phosphate transmembrane transporter activity"/>
    <property type="evidence" value="ECO:0007669"/>
    <property type="project" value="TreeGrafter"/>
</dbReference>
<keyword evidence="2" id="KW-0813">Transport</keyword>
<evidence type="ECO:0000256" key="3">
    <source>
        <dbReference type="ARBA" id="ARBA00022692"/>
    </source>
</evidence>
<dbReference type="Pfam" id="PF03105">
    <property type="entry name" value="SPX"/>
    <property type="match status" value="2"/>
</dbReference>
<evidence type="ECO:0000256" key="2">
    <source>
        <dbReference type="ARBA" id="ARBA00022448"/>
    </source>
</evidence>
<dbReference type="GO" id="GO:0006817">
    <property type="term" value="P:phosphate ion transport"/>
    <property type="evidence" value="ECO:0007669"/>
    <property type="project" value="TreeGrafter"/>
</dbReference>
<dbReference type="PANTHER" id="PTHR10283">
    <property type="entry name" value="SOLUTE CARRIER FAMILY 13 MEMBER"/>
    <property type="match status" value="1"/>
</dbReference>
<feature type="transmembrane region" description="Helical" evidence="8">
    <location>
        <begin position="475"/>
        <end position="503"/>
    </location>
</feature>
<gene>
    <name evidence="10" type="ORF">CXG81DRAFT_30122</name>
</gene>
<dbReference type="AlphaFoldDB" id="A0A4P9X408"/>
<dbReference type="STRING" id="1555241.A0A4P9X408"/>
<organism evidence="10 11">
    <name type="scientific">Caulochytrium protostelioides</name>
    <dbReference type="NCBI Taxonomy" id="1555241"/>
    <lineage>
        <taxon>Eukaryota</taxon>
        <taxon>Fungi</taxon>
        <taxon>Fungi incertae sedis</taxon>
        <taxon>Chytridiomycota</taxon>
        <taxon>Chytridiomycota incertae sedis</taxon>
        <taxon>Chytridiomycetes</taxon>
        <taxon>Caulochytriales</taxon>
        <taxon>Caulochytriaceae</taxon>
        <taxon>Caulochytrium</taxon>
    </lineage>
</organism>
<feature type="transmembrane region" description="Helical" evidence="8">
    <location>
        <begin position="657"/>
        <end position="675"/>
    </location>
</feature>
<evidence type="ECO:0000256" key="7">
    <source>
        <dbReference type="SAM" id="MobiDB-lite"/>
    </source>
</evidence>
<dbReference type="CDD" id="cd14478">
    <property type="entry name" value="SPX_PHO87_PHO90_like"/>
    <property type="match status" value="1"/>
</dbReference>
<dbReference type="CDD" id="cd01115">
    <property type="entry name" value="SLC13_permease"/>
    <property type="match status" value="1"/>
</dbReference>
<comment type="subcellular location">
    <subcellularLocation>
        <location evidence="1">Membrane</location>
        <topology evidence="1">Multi-pass membrane protein</topology>
    </subcellularLocation>
</comment>
<feature type="compositionally biased region" description="Gly residues" evidence="7">
    <location>
        <begin position="77"/>
        <end position="86"/>
    </location>
</feature>
<keyword evidence="3 8" id="KW-0812">Transmembrane</keyword>
<dbReference type="PANTHER" id="PTHR10283:SF92">
    <property type="entry name" value="LOW-AFFINITY PHOSPHATE TRANSPORTER PHO91"/>
    <property type="match status" value="1"/>
</dbReference>
<feature type="transmembrane region" description="Helical" evidence="8">
    <location>
        <begin position="350"/>
        <end position="369"/>
    </location>
</feature>
<evidence type="ECO:0000313" key="10">
    <source>
        <dbReference type="EMBL" id="RKO99772.1"/>
    </source>
</evidence>
<evidence type="ECO:0000256" key="8">
    <source>
        <dbReference type="SAM" id="Phobius"/>
    </source>
</evidence>
<keyword evidence="6" id="KW-0175">Coiled coil</keyword>
<feature type="transmembrane region" description="Helical" evidence="8">
    <location>
        <begin position="632"/>
        <end position="650"/>
    </location>
</feature>
<feature type="transmembrane region" description="Helical" evidence="8">
    <location>
        <begin position="786"/>
        <end position="809"/>
    </location>
</feature>
<dbReference type="EMBL" id="ML014258">
    <property type="protein sequence ID" value="RKO99772.1"/>
    <property type="molecule type" value="Genomic_DNA"/>
</dbReference>
<feature type="domain" description="SPX" evidence="9">
    <location>
        <begin position="1"/>
        <end position="256"/>
    </location>
</feature>
<evidence type="ECO:0000259" key="9">
    <source>
        <dbReference type="PROSITE" id="PS51382"/>
    </source>
</evidence>
<feature type="transmembrane region" description="Helical" evidence="8">
    <location>
        <begin position="699"/>
        <end position="731"/>
    </location>
</feature>